<dbReference type="Proteomes" id="UP000626180">
    <property type="component" value="Unassembled WGS sequence"/>
</dbReference>
<dbReference type="Proteomes" id="UP000250443">
    <property type="component" value="Unassembled WGS sequence"/>
</dbReference>
<accession>A0A2X2CVN3</accession>
<reference evidence="3 7" key="3">
    <citation type="submission" date="2020-11" db="EMBL/GenBank/DDBJ databases">
        <title>Enhanced detection system for hospital associated transmission using whole genome sequencing surveillance.</title>
        <authorList>
            <person name="Harrison L.H."/>
            <person name="Van Tyne D."/>
            <person name="Marsh J.W."/>
            <person name="Griffith M.P."/>
            <person name="Snyder D.J."/>
            <person name="Cooper V.S."/>
            <person name="Mustapha M."/>
        </authorList>
    </citation>
    <scope>NUCLEOTIDE SEQUENCE [LARGE SCALE GENOMIC DNA]</scope>
    <source>
        <strain evidence="3 7">PSB00013</strain>
    </source>
</reference>
<reference evidence="2 6" key="2">
    <citation type="submission" date="2020-10" db="EMBL/GenBank/DDBJ databases">
        <title>Genome sequences of Pseudomonas isolates.</title>
        <authorList>
            <person name="Wessels L."/>
            <person name="Reich F."/>
            <person name="Hammerl J."/>
        </authorList>
    </citation>
    <scope>NUCLEOTIDE SEQUENCE [LARGE SCALE GENOMIC DNA]</scope>
    <source>
        <strain evidence="2 6">20-MO00624-0</strain>
    </source>
</reference>
<dbReference type="Proteomes" id="UP000638986">
    <property type="component" value="Unassembled WGS sequence"/>
</dbReference>
<organism evidence="4 5">
    <name type="scientific">Pseudomonas luteola</name>
    <dbReference type="NCBI Taxonomy" id="47886"/>
    <lineage>
        <taxon>Bacteria</taxon>
        <taxon>Pseudomonadati</taxon>
        <taxon>Pseudomonadota</taxon>
        <taxon>Gammaproteobacteria</taxon>
        <taxon>Pseudomonadales</taxon>
        <taxon>Pseudomonadaceae</taxon>
        <taxon>Pseudomonas</taxon>
    </lineage>
</organism>
<evidence type="ECO:0000313" key="5">
    <source>
        <dbReference type="Proteomes" id="UP000250443"/>
    </source>
</evidence>
<dbReference type="EMBL" id="JADTXM010000003">
    <property type="protein sequence ID" value="MBH3438217.1"/>
    <property type="molecule type" value="Genomic_DNA"/>
</dbReference>
<proteinExistence type="predicted"/>
<dbReference type="AlphaFoldDB" id="A0A2X2CVN3"/>
<dbReference type="RefSeq" id="WP_010796033.1">
    <property type="nucleotide sequence ID" value="NZ_CP044086.1"/>
</dbReference>
<dbReference type="EMBL" id="JADMCD010000004">
    <property type="protein sequence ID" value="MBF8641036.1"/>
    <property type="molecule type" value="Genomic_DNA"/>
</dbReference>
<evidence type="ECO:0000256" key="1">
    <source>
        <dbReference type="SAM" id="Phobius"/>
    </source>
</evidence>
<keyword evidence="6" id="KW-1185">Reference proteome</keyword>
<evidence type="ECO:0000313" key="2">
    <source>
        <dbReference type="EMBL" id="MBF8641036.1"/>
    </source>
</evidence>
<gene>
    <name evidence="3" type="ORF">I5Q09_05915</name>
    <name evidence="2" type="ORF">IRZ65_10105</name>
    <name evidence="4" type="ORF">NCTC11842_04288</name>
</gene>
<feature type="transmembrane region" description="Helical" evidence="1">
    <location>
        <begin position="77"/>
        <end position="96"/>
    </location>
</feature>
<keyword evidence="1" id="KW-0472">Membrane</keyword>
<evidence type="ECO:0000313" key="6">
    <source>
        <dbReference type="Proteomes" id="UP000626180"/>
    </source>
</evidence>
<name>A0A2X2CVN3_PSELU</name>
<evidence type="ECO:0000313" key="4">
    <source>
        <dbReference type="EMBL" id="SPZ12108.1"/>
    </source>
</evidence>
<sequence length="97" mass="10866">MRTEGFFDWLGQALGQVIRFIIDLFSTVLNGIGDAVHDFLQGMARAIGMDDSYISFVVLIVGLILLYAAVRAFMRRSIIGGIIWLVLGLMVMSWLIR</sequence>
<keyword evidence="1" id="KW-0812">Transmembrane</keyword>
<dbReference type="GeneID" id="300266796"/>
<evidence type="ECO:0000313" key="3">
    <source>
        <dbReference type="EMBL" id="MBH3438217.1"/>
    </source>
</evidence>
<dbReference type="EMBL" id="UAUF01000014">
    <property type="protein sequence ID" value="SPZ12108.1"/>
    <property type="molecule type" value="Genomic_DNA"/>
</dbReference>
<feature type="transmembrane region" description="Helical" evidence="1">
    <location>
        <begin position="53"/>
        <end position="70"/>
    </location>
</feature>
<protein>
    <submittedName>
        <fullName evidence="4">MFS transporter</fullName>
    </submittedName>
</protein>
<keyword evidence="1" id="KW-1133">Transmembrane helix</keyword>
<evidence type="ECO:0000313" key="7">
    <source>
        <dbReference type="Proteomes" id="UP000638986"/>
    </source>
</evidence>
<reference evidence="4 5" key="1">
    <citation type="submission" date="2018-06" db="EMBL/GenBank/DDBJ databases">
        <authorList>
            <consortium name="Pathogen Informatics"/>
            <person name="Doyle S."/>
        </authorList>
    </citation>
    <scope>NUCLEOTIDE SEQUENCE [LARGE SCALE GENOMIC DNA]</scope>
    <source>
        <strain evidence="4 5">NCTC11842</strain>
    </source>
</reference>